<dbReference type="GO" id="GO:0009982">
    <property type="term" value="F:pseudouridine synthase activity"/>
    <property type="evidence" value="ECO:0007669"/>
    <property type="project" value="InterPro"/>
</dbReference>
<dbReference type="SUPFAM" id="SSF55120">
    <property type="entry name" value="Pseudouridine synthase"/>
    <property type="match status" value="1"/>
</dbReference>
<dbReference type="GO" id="GO:0003723">
    <property type="term" value="F:RNA binding"/>
    <property type="evidence" value="ECO:0007669"/>
    <property type="project" value="InterPro"/>
</dbReference>
<dbReference type="InterPro" id="IPR020103">
    <property type="entry name" value="PsdUridine_synth_cat_dom_sf"/>
</dbReference>
<evidence type="ECO:0000256" key="2">
    <source>
        <dbReference type="ARBA" id="ARBA00031870"/>
    </source>
</evidence>
<dbReference type="OMA" id="HELNAFW"/>
<dbReference type="Proteomes" id="UP000236394">
    <property type="component" value="Unassembled WGS sequence"/>
</dbReference>
<dbReference type="PANTHER" id="PTHR21600">
    <property type="entry name" value="MITOCHONDRIAL RNA PSEUDOURIDINE SYNTHASE"/>
    <property type="match status" value="1"/>
</dbReference>
<reference evidence="6" key="1">
    <citation type="submission" date="2017-04" db="EMBL/GenBank/DDBJ databases">
        <authorList>
            <person name="Bumgarner R.E."/>
            <person name="Fredricks D.N."/>
            <person name="Srinivasan S."/>
        </authorList>
    </citation>
    <scope>NUCLEOTIDE SEQUENCE [LARGE SCALE GENOMIC DNA]</scope>
    <source>
        <strain evidence="6">KA00405</strain>
    </source>
</reference>
<dbReference type="GO" id="GO:0140098">
    <property type="term" value="F:catalytic activity, acting on RNA"/>
    <property type="evidence" value="ECO:0007669"/>
    <property type="project" value="UniProtKB-ARBA"/>
</dbReference>
<dbReference type="RefSeq" id="WP_012993162.1">
    <property type="nucleotide sequence ID" value="NZ_NBZD01000001.1"/>
</dbReference>
<gene>
    <name evidence="5" type="ORF">B7R76_03355</name>
</gene>
<sequence length="327" mass="36953">MREFIINNEQSGKKVVRILTTLYPTVPAYIFQKALRNKDLMLDGKRLKNDVTAEAGQTLRIYVKDEVLAQASDNTDRKNQLPSYTVVYEDKNIILINKPQGLTVHPGKNTPPHSTLIEKLRADYNDENLTLCHRLDRNTGGLVLVAKNKVTLGKINEALAEQQVIKRYRCLVRGIPDIGRDVYISDGDSMHELNAFWEKPANSDEVFIHDEQQADDLPICTRYRVLHIFTALAADGEPISELEVELVTGRTHQIRAHLAHIGHPILGDGKYGRNEFNSQFKNKHGGKLNKQQLFATTLMFGNDLPAGLTELKRRTFKISPDYTVSGL</sequence>
<proteinExistence type="predicted"/>
<comment type="catalytic activity">
    <reaction evidence="1">
        <text>a uridine in RNA = a pseudouridine in RNA</text>
        <dbReference type="Rhea" id="RHEA:48348"/>
        <dbReference type="Rhea" id="RHEA-COMP:12068"/>
        <dbReference type="Rhea" id="RHEA-COMP:12069"/>
        <dbReference type="ChEBI" id="CHEBI:65314"/>
        <dbReference type="ChEBI" id="CHEBI:65315"/>
    </reaction>
</comment>
<dbReference type="Pfam" id="PF00849">
    <property type="entry name" value="PseudoU_synth_2"/>
    <property type="match status" value="1"/>
</dbReference>
<dbReference type="CDD" id="cd02869">
    <property type="entry name" value="PseudoU_synth_RluA_like"/>
    <property type="match status" value="1"/>
</dbReference>
<evidence type="ECO:0000256" key="1">
    <source>
        <dbReference type="ARBA" id="ARBA00000073"/>
    </source>
</evidence>
<feature type="domain" description="Pseudouridine synthase RsuA/RluA-like" evidence="4">
    <location>
        <begin position="92"/>
        <end position="260"/>
    </location>
</feature>
<dbReference type="EMBL" id="NBZD01000001">
    <property type="protein sequence ID" value="PNH19920.1"/>
    <property type="molecule type" value="Genomic_DNA"/>
</dbReference>
<dbReference type="GO" id="GO:0000455">
    <property type="term" value="P:enzyme-directed rRNA pseudouridine synthesis"/>
    <property type="evidence" value="ECO:0007669"/>
    <property type="project" value="TreeGrafter"/>
</dbReference>
<evidence type="ECO:0000313" key="5">
    <source>
        <dbReference type="EMBL" id="PNH19920.1"/>
    </source>
</evidence>
<evidence type="ECO:0000256" key="3">
    <source>
        <dbReference type="ARBA" id="ARBA00033164"/>
    </source>
</evidence>
<comment type="caution">
    <text evidence="5">The sequence shown here is derived from an EMBL/GenBank/DDBJ whole genome shotgun (WGS) entry which is preliminary data.</text>
</comment>
<accession>A0A2J8B561</accession>
<name>A0A2J8B561_9FIRM</name>
<dbReference type="Gene3D" id="3.30.2350.10">
    <property type="entry name" value="Pseudouridine synthase"/>
    <property type="match status" value="1"/>
</dbReference>
<dbReference type="PANTHER" id="PTHR21600:SF92">
    <property type="entry name" value="RIBOSOMAL LARGE SUBUNIT PSEUDOURIDINE SYNTHASE C"/>
    <property type="match status" value="1"/>
</dbReference>
<evidence type="ECO:0000313" key="6">
    <source>
        <dbReference type="Proteomes" id="UP000236394"/>
    </source>
</evidence>
<dbReference type="InterPro" id="IPR050188">
    <property type="entry name" value="RluA_PseudoU_synthase"/>
</dbReference>
<dbReference type="AlphaFoldDB" id="A0A2J8B561"/>
<protein>
    <recommendedName>
        <fullName evidence="2">RNA pseudouridylate synthase</fullName>
    </recommendedName>
    <alternativeName>
        <fullName evidence="3">RNA-uridine isomerase</fullName>
    </alternativeName>
</protein>
<evidence type="ECO:0000259" key="4">
    <source>
        <dbReference type="Pfam" id="PF00849"/>
    </source>
</evidence>
<dbReference type="InterPro" id="IPR006145">
    <property type="entry name" value="PsdUridine_synth_RsuA/RluA"/>
</dbReference>
<organism evidence="5 6">
    <name type="scientific">Mageeibacillus indolicus</name>
    <dbReference type="NCBI Taxonomy" id="884684"/>
    <lineage>
        <taxon>Bacteria</taxon>
        <taxon>Bacillati</taxon>
        <taxon>Bacillota</taxon>
        <taxon>Clostridia</taxon>
        <taxon>Eubacteriales</taxon>
        <taxon>Oscillospiraceae</taxon>
        <taxon>Mageeibacillus</taxon>
    </lineage>
</organism>